<keyword evidence="2" id="KW-1185">Reference proteome</keyword>
<name>A0ABM7QQL5_9GAMM</name>
<gene>
    <name evidence="1" type="ORF">Atep_26550</name>
</gene>
<organism evidence="1 2">
    <name type="scientific">Allochromatium tepidum</name>
    <dbReference type="NCBI Taxonomy" id="553982"/>
    <lineage>
        <taxon>Bacteria</taxon>
        <taxon>Pseudomonadati</taxon>
        <taxon>Pseudomonadota</taxon>
        <taxon>Gammaproteobacteria</taxon>
        <taxon>Chromatiales</taxon>
        <taxon>Chromatiaceae</taxon>
        <taxon>Allochromatium</taxon>
    </lineage>
</organism>
<proteinExistence type="predicted"/>
<evidence type="ECO:0000313" key="2">
    <source>
        <dbReference type="Proteomes" id="UP000680679"/>
    </source>
</evidence>
<evidence type="ECO:0000313" key="1">
    <source>
        <dbReference type="EMBL" id="BCU07978.1"/>
    </source>
</evidence>
<dbReference type="EMBL" id="AP024563">
    <property type="protein sequence ID" value="BCU07978.1"/>
    <property type="molecule type" value="Genomic_DNA"/>
</dbReference>
<sequence length="39" mass="4169">MRYAHLSPQAMLEAVNVVGNIVGRRQVMANQAATVVAMA</sequence>
<protein>
    <submittedName>
        <fullName evidence="1">Uncharacterized protein</fullName>
    </submittedName>
</protein>
<dbReference type="Proteomes" id="UP000680679">
    <property type="component" value="Chromosome"/>
</dbReference>
<reference evidence="1 2" key="1">
    <citation type="submission" date="2021-04" db="EMBL/GenBank/DDBJ databases">
        <title>Complete genome sequencing of Allochromatium tepidum strain NZ.</title>
        <authorList>
            <person name="Tsukatani Y."/>
            <person name="Mori H."/>
        </authorList>
    </citation>
    <scope>NUCLEOTIDE SEQUENCE [LARGE SCALE GENOMIC DNA]</scope>
    <source>
        <strain evidence="1 2">NZ</strain>
    </source>
</reference>
<accession>A0ABM7QQL5</accession>